<dbReference type="InterPro" id="IPR001752">
    <property type="entry name" value="Kinesin_motor_dom"/>
</dbReference>
<dbReference type="SUPFAM" id="SSF52540">
    <property type="entry name" value="P-loop containing nucleoside triphosphate hydrolases"/>
    <property type="match status" value="1"/>
</dbReference>
<gene>
    <name evidence="8" type="ORF">EPR50_G00192290</name>
</gene>
<evidence type="ECO:0000256" key="3">
    <source>
        <dbReference type="ARBA" id="ARBA00022840"/>
    </source>
</evidence>
<name>A0A484CA22_PERFV</name>
<dbReference type="GO" id="GO:0003777">
    <property type="term" value="F:microtubule motor activity"/>
    <property type="evidence" value="ECO:0007669"/>
    <property type="project" value="InterPro"/>
</dbReference>
<feature type="region of interest" description="Disordered" evidence="6">
    <location>
        <begin position="339"/>
        <end position="393"/>
    </location>
</feature>
<evidence type="ECO:0000259" key="7">
    <source>
        <dbReference type="PROSITE" id="PS50067"/>
    </source>
</evidence>
<evidence type="ECO:0000256" key="5">
    <source>
        <dbReference type="PROSITE-ProRule" id="PRU00283"/>
    </source>
</evidence>
<evidence type="ECO:0000256" key="4">
    <source>
        <dbReference type="ARBA" id="ARBA00023212"/>
    </source>
</evidence>
<keyword evidence="3 5" id="KW-0067">ATP-binding</keyword>
<evidence type="ECO:0000256" key="6">
    <source>
        <dbReference type="SAM" id="MobiDB-lite"/>
    </source>
</evidence>
<dbReference type="InterPro" id="IPR036961">
    <property type="entry name" value="Kinesin_motor_dom_sf"/>
</dbReference>
<evidence type="ECO:0000313" key="8">
    <source>
        <dbReference type="EMBL" id="TDH00830.1"/>
    </source>
</evidence>
<keyword evidence="5" id="KW-0505">Motor protein</keyword>
<feature type="binding site" evidence="5">
    <location>
        <begin position="157"/>
        <end position="164"/>
    </location>
    <ligand>
        <name>ATP</name>
        <dbReference type="ChEBI" id="CHEBI:30616"/>
    </ligand>
</feature>
<dbReference type="PROSITE" id="PS50067">
    <property type="entry name" value="KINESIN_MOTOR_2"/>
    <property type="match status" value="1"/>
</dbReference>
<feature type="compositionally biased region" description="Low complexity" evidence="6">
    <location>
        <begin position="342"/>
        <end position="362"/>
    </location>
</feature>
<dbReference type="InterPro" id="IPR027640">
    <property type="entry name" value="Kinesin-like_fam"/>
</dbReference>
<evidence type="ECO:0000256" key="2">
    <source>
        <dbReference type="ARBA" id="ARBA00022741"/>
    </source>
</evidence>
<dbReference type="AlphaFoldDB" id="A0A484CA22"/>
<dbReference type="SMART" id="SM00129">
    <property type="entry name" value="KISc"/>
    <property type="match status" value="1"/>
</dbReference>
<dbReference type="GO" id="GO:0008017">
    <property type="term" value="F:microtubule binding"/>
    <property type="evidence" value="ECO:0007669"/>
    <property type="project" value="InterPro"/>
</dbReference>
<dbReference type="Pfam" id="PF00225">
    <property type="entry name" value="Kinesin"/>
    <property type="match status" value="1"/>
</dbReference>
<keyword evidence="4" id="KW-0206">Cytoskeleton</keyword>
<dbReference type="GO" id="GO:0007018">
    <property type="term" value="P:microtubule-based movement"/>
    <property type="evidence" value="ECO:0007669"/>
    <property type="project" value="InterPro"/>
</dbReference>
<dbReference type="GO" id="GO:0005524">
    <property type="term" value="F:ATP binding"/>
    <property type="evidence" value="ECO:0007669"/>
    <property type="project" value="UniProtKB-UniRule"/>
</dbReference>
<dbReference type="STRING" id="8167.A0A484CA22"/>
<sequence length="393" mass="41746">MAPGEFAMAPGVVAMAPGEASGPLLYTGGFRGALQLSPPAVPPCLLRAGTKVKDTPGMGKVRVMVRICSVHSSESSESMSLLKVDSRKKLLTLCETSAGGQTGAAAQRRSWASAPKTFAFDAIFSQDASQAEVCSAALAEVIQSVVNGADGCIFCFGHANLGKTYTMIGRECSTQSLGVAPTAISWLFKVIEERRQKAGTRFSVGASAVEISGREETLTDLLADHQEAPGPPVSLLQDPLCGSQLQNQTELRANTAEQAAFFLDVAVATRRSSQAPSDQEARRNSHFLFTLHLYQERPDKSKKAAMSGRSRLHLLDLGSCEMDLSPDPRGAAPLSVCRCRPSETSSWPSPTAPSTFPTGTSSHFSEPAKAKGHRAHNSQQIIQRSSTQASLEP</sequence>
<keyword evidence="2 5" id="KW-0547">Nucleotide-binding</keyword>
<dbReference type="PRINTS" id="PR00380">
    <property type="entry name" value="KINESINHEAVY"/>
</dbReference>
<organism evidence="8 9">
    <name type="scientific">Perca flavescens</name>
    <name type="common">American yellow perch</name>
    <name type="synonym">Morone flavescens</name>
    <dbReference type="NCBI Taxonomy" id="8167"/>
    <lineage>
        <taxon>Eukaryota</taxon>
        <taxon>Metazoa</taxon>
        <taxon>Chordata</taxon>
        <taxon>Craniata</taxon>
        <taxon>Vertebrata</taxon>
        <taxon>Euteleostomi</taxon>
        <taxon>Actinopterygii</taxon>
        <taxon>Neopterygii</taxon>
        <taxon>Teleostei</taxon>
        <taxon>Neoteleostei</taxon>
        <taxon>Acanthomorphata</taxon>
        <taxon>Eupercaria</taxon>
        <taxon>Perciformes</taxon>
        <taxon>Percoidei</taxon>
        <taxon>Percidae</taxon>
        <taxon>Percinae</taxon>
        <taxon>Perca</taxon>
    </lineage>
</organism>
<dbReference type="PANTHER" id="PTHR21608">
    <property type="entry name" value="KINESIN-LIKE PROTEIN CG14535"/>
    <property type="match status" value="1"/>
</dbReference>
<dbReference type="EMBL" id="SCKG01000018">
    <property type="protein sequence ID" value="TDH00830.1"/>
    <property type="molecule type" value="Genomic_DNA"/>
</dbReference>
<dbReference type="PANTHER" id="PTHR21608:SF5">
    <property type="entry name" value="KINESIN FAMILY MEMBER 26AA"/>
    <property type="match status" value="1"/>
</dbReference>
<protein>
    <recommendedName>
        <fullName evidence="7">Kinesin motor domain-containing protein</fullName>
    </recommendedName>
</protein>
<reference evidence="8 9" key="1">
    <citation type="submission" date="2019-01" db="EMBL/GenBank/DDBJ databases">
        <title>A chromosome-scale genome assembly of the yellow perch, Perca flavescens.</title>
        <authorList>
            <person name="Feron R."/>
            <person name="Morvezen R."/>
            <person name="Bestin A."/>
            <person name="Haffray P."/>
            <person name="Klopp C."/>
            <person name="Zahm M."/>
            <person name="Cabau C."/>
            <person name="Roques C."/>
            <person name="Donnadieu C."/>
            <person name="Bouchez O."/>
            <person name="Christie M."/>
            <person name="Larson W."/>
            <person name="Guiguen Y."/>
        </authorList>
    </citation>
    <scope>NUCLEOTIDE SEQUENCE [LARGE SCALE GENOMIC DNA]</scope>
    <source>
        <strain evidence="8">YP-PL-M2</strain>
        <tissue evidence="8">Blood</tissue>
    </source>
</reference>
<comment type="similarity">
    <text evidence="5">Belongs to the TRAFAC class myosin-kinesin ATPase superfamily. Kinesin family.</text>
</comment>
<feature type="domain" description="Kinesin motor" evidence="7">
    <location>
        <begin position="60"/>
        <end position="321"/>
    </location>
</feature>
<evidence type="ECO:0000256" key="1">
    <source>
        <dbReference type="ARBA" id="ARBA00004245"/>
    </source>
</evidence>
<comment type="subcellular location">
    <subcellularLocation>
        <location evidence="1">Cytoplasm</location>
        <location evidence="1">Cytoskeleton</location>
    </subcellularLocation>
</comment>
<dbReference type="GO" id="GO:0005856">
    <property type="term" value="C:cytoskeleton"/>
    <property type="evidence" value="ECO:0007669"/>
    <property type="project" value="UniProtKB-SubCell"/>
</dbReference>
<comment type="caution">
    <text evidence="8">The sequence shown here is derived from an EMBL/GenBank/DDBJ whole genome shotgun (WGS) entry which is preliminary data.</text>
</comment>
<evidence type="ECO:0000313" key="9">
    <source>
        <dbReference type="Proteomes" id="UP000295070"/>
    </source>
</evidence>
<feature type="compositionally biased region" description="Polar residues" evidence="6">
    <location>
        <begin position="377"/>
        <end position="393"/>
    </location>
</feature>
<dbReference type="InterPro" id="IPR027417">
    <property type="entry name" value="P-loop_NTPase"/>
</dbReference>
<accession>A0A484CA22</accession>
<dbReference type="Gene3D" id="3.40.850.10">
    <property type="entry name" value="Kinesin motor domain"/>
    <property type="match status" value="1"/>
</dbReference>
<keyword evidence="9" id="KW-1185">Reference proteome</keyword>
<dbReference type="Proteomes" id="UP000295070">
    <property type="component" value="Chromosome 18"/>
</dbReference>
<proteinExistence type="inferred from homology"/>
<keyword evidence="4" id="KW-0963">Cytoplasm</keyword>